<dbReference type="GO" id="GO:0022627">
    <property type="term" value="C:cytosolic small ribosomal subunit"/>
    <property type="evidence" value="ECO:0007669"/>
    <property type="project" value="TreeGrafter"/>
</dbReference>
<dbReference type="SUPFAM" id="SSF50978">
    <property type="entry name" value="WD40 repeat-like"/>
    <property type="match status" value="1"/>
</dbReference>
<name>A0A3P6B3V8_BRAOL</name>
<dbReference type="InterPro" id="IPR015943">
    <property type="entry name" value="WD40/YVTN_repeat-like_dom_sf"/>
</dbReference>
<dbReference type="GO" id="GO:0003729">
    <property type="term" value="F:mRNA binding"/>
    <property type="evidence" value="ECO:0007669"/>
    <property type="project" value="TreeGrafter"/>
</dbReference>
<accession>A0A3P6B3V8</accession>
<sequence>MKSLKRALDLFSPVHGQFPPDTEAKKICLSHKSLYFVVCSRNYVISLHTVSELSPPQPTPKNERVSCSSTKFSLDGSRFMAMKSDGTISIYDSASLGEVRSFAVANVTAAEISPCGTYLQTFQKPTTPQEKNVSLWNTETGDLAHGLCQKSITKTTW</sequence>
<dbReference type="PANTHER" id="PTHR13227:SF0">
    <property type="entry name" value="EUKARYOTIC TRANSLATION INITIATION FACTOR 2A"/>
    <property type="match status" value="1"/>
</dbReference>
<dbReference type="InterPro" id="IPR036322">
    <property type="entry name" value="WD40_repeat_dom_sf"/>
</dbReference>
<dbReference type="EMBL" id="LR031872">
    <property type="protein sequence ID" value="VDC95689.1"/>
    <property type="molecule type" value="Genomic_DNA"/>
</dbReference>
<evidence type="ECO:0000256" key="1">
    <source>
        <dbReference type="ARBA" id="ARBA00022540"/>
    </source>
</evidence>
<reference evidence="5" key="1">
    <citation type="submission" date="2018-11" db="EMBL/GenBank/DDBJ databases">
        <authorList>
            <consortium name="Genoscope - CEA"/>
            <person name="William W."/>
        </authorList>
    </citation>
    <scope>NUCLEOTIDE SEQUENCE</scope>
</reference>
<dbReference type="Gene3D" id="2.130.10.10">
    <property type="entry name" value="YVTN repeat-like/Quinoprotein amine dehydrogenase"/>
    <property type="match status" value="1"/>
</dbReference>
<keyword evidence="3" id="KW-0677">Repeat</keyword>
<dbReference type="GO" id="GO:0000049">
    <property type="term" value="F:tRNA binding"/>
    <property type="evidence" value="ECO:0007669"/>
    <property type="project" value="TreeGrafter"/>
</dbReference>
<dbReference type="GO" id="GO:0003743">
    <property type="term" value="F:translation initiation factor activity"/>
    <property type="evidence" value="ECO:0007669"/>
    <property type="project" value="UniProtKB-KW"/>
</dbReference>
<evidence type="ECO:0000256" key="3">
    <source>
        <dbReference type="ARBA" id="ARBA00022737"/>
    </source>
</evidence>
<dbReference type="PANTHER" id="PTHR13227">
    <property type="entry name" value="EUKARYOTIC TRANSLATION INITIATION FACTOR 2A"/>
    <property type="match status" value="1"/>
</dbReference>
<evidence type="ECO:0000313" key="5">
    <source>
        <dbReference type="EMBL" id="VDC95689.1"/>
    </source>
</evidence>
<gene>
    <name evidence="5" type="ORF">BOLC3T18675H</name>
</gene>
<protein>
    <submittedName>
        <fullName evidence="5">Uncharacterized protein</fullName>
    </submittedName>
</protein>
<proteinExistence type="predicted"/>
<evidence type="ECO:0000256" key="4">
    <source>
        <dbReference type="ARBA" id="ARBA00022917"/>
    </source>
</evidence>
<dbReference type="AlphaFoldDB" id="A0A3P6B3V8"/>
<dbReference type="InterPro" id="IPR011387">
    <property type="entry name" value="TIF2A"/>
</dbReference>
<keyword evidence="2" id="KW-0853">WD repeat</keyword>
<keyword evidence="1" id="KW-0396">Initiation factor</keyword>
<dbReference type="GO" id="GO:0043022">
    <property type="term" value="F:ribosome binding"/>
    <property type="evidence" value="ECO:0007669"/>
    <property type="project" value="TreeGrafter"/>
</dbReference>
<evidence type="ECO:0000256" key="2">
    <source>
        <dbReference type="ARBA" id="ARBA00022574"/>
    </source>
</evidence>
<keyword evidence="4" id="KW-0648">Protein biosynthesis</keyword>
<organism evidence="5">
    <name type="scientific">Brassica oleracea</name>
    <name type="common">Wild cabbage</name>
    <dbReference type="NCBI Taxonomy" id="3712"/>
    <lineage>
        <taxon>Eukaryota</taxon>
        <taxon>Viridiplantae</taxon>
        <taxon>Streptophyta</taxon>
        <taxon>Embryophyta</taxon>
        <taxon>Tracheophyta</taxon>
        <taxon>Spermatophyta</taxon>
        <taxon>Magnoliopsida</taxon>
        <taxon>eudicotyledons</taxon>
        <taxon>Gunneridae</taxon>
        <taxon>Pentapetalae</taxon>
        <taxon>rosids</taxon>
        <taxon>malvids</taxon>
        <taxon>Brassicales</taxon>
        <taxon>Brassicaceae</taxon>
        <taxon>Brassiceae</taxon>
        <taxon>Brassica</taxon>
    </lineage>
</organism>